<dbReference type="InterPro" id="IPR029442">
    <property type="entry name" value="GyrI-like"/>
</dbReference>
<dbReference type="Pfam" id="PF13411">
    <property type="entry name" value="MerR_1"/>
    <property type="match status" value="1"/>
</dbReference>
<dbReference type="CDD" id="cd01107">
    <property type="entry name" value="HTH_BmrR"/>
    <property type="match status" value="1"/>
</dbReference>
<dbReference type="PANTHER" id="PTHR30204">
    <property type="entry name" value="REDOX-CYCLING DRUG-SENSING TRANSCRIPTIONAL ACTIVATOR SOXR"/>
    <property type="match status" value="1"/>
</dbReference>
<dbReference type="InterPro" id="IPR047057">
    <property type="entry name" value="MerR_fam"/>
</dbReference>
<dbReference type="EMBL" id="JAHZIK010000304">
    <property type="protein sequence ID" value="MBW7455107.1"/>
    <property type="molecule type" value="Genomic_DNA"/>
</dbReference>
<evidence type="ECO:0000313" key="6">
    <source>
        <dbReference type="EMBL" id="MBW7455107.1"/>
    </source>
</evidence>
<dbReference type="Gene3D" id="3.20.80.10">
    <property type="entry name" value="Regulatory factor, effector binding domain"/>
    <property type="match status" value="1"/>
</dbReference>
<sequence>MRHDQYYSIGQASKICGISVQTLRFYDKIGLVNPGHIDPSTGYRYYANSEILVIKIVQDMKALNFSLDEIKAAMTSDSLDGLLEKLEAKRRQTAAEIEQLARIVESIDKRKNQIGYLRELGSGLKNLDVLVELKRLPDQYILYDRRRSACGMEASIVQFTELFQKAEACGLVPNRLLTIYHENIMTFDRNDSDLEFCMSTDFPGAQVPEAYTRIIPGGEYITALYCGIPNEESCKRVYLKLVEWMERNHYKESGPSMEQYLVDMAQMMKPDEFIVELQIPVRKVLTL</sequence>
<dbReference type="RefSeq" id="WP_210038025.1">
    <property type="nucleotide sequence ID" value="NZ_JBHLVU010000022.1"/>
</dbReference>
<dbReference type="SMART" id="SM00871">
    <property type="entry name" value="AraC_E_bind"/>
    <property type="match status" value="1"/>
</dbReference>
<dbReference type="InterPro" id="IPR011256">
    <property type="entry name" value="Reg_factor_effector_dom_sf"/>
</dbReference>
<proteinExistence type="predicted"/>
<keyword evidence="3" id="KW-0238">DNA-binding</keyword>
<evidence type="ECO:0000256" key="2">
    <source>
        <dbReference type="ARBA" id="ARBA00023015"/>
    </source>
</evidence>
<feature type="domain" description="HTH merR-type" evidence="5">
    <location>
        <begin position="6"/>
        <end position="76"/>
    </location>
</feature>
<evidence type="ECO:0000256" key="3">
    <source>
        <dbReference type="ARBA" id="ARBA00023125"/>
    </source>
</evidence>
<keyword evidence="4" id="KW-0804">Transcription</keyword>
<organism evidence="6 7">
    <name type="scientific">Paenibacillus sepulcri</name>
    <dbReference type="NCBI Taxonomy" id="359917"/>
    <lineage>
        <taxon>Bacteria</taxon>
        <taxon>Bacillati</taxon>
        <taxon>Bacillota</taxon>
        <taxon>Bacilli</taxon>
        <taxon>Bacillales</taxon>
        <taxon>Paenibacillaceae</taxon>
        <taxon>Paenibacillus</taxon>
    </lineage>
</organism>
<dbReference type="Gene3D" id="1.10.1660.10">
    <property type="match status" value="1"/>
</dbReference>
<dbReference type="InterPro" id="IPR010499">
    <property type="entry name" value="AraC_E-bd"/>
</dbReference>
<evidence type="ECO:0000256" key="4">
    <source>
        <dbReference type="ARBA" id="ARBA00023163"/>
    </source>
</evidence>
<evidence type="ECO:0000259" key="5">
    <source>
        <dbReference type="PROSITE" id="PS50937"/>
    </source>
</evidence>
<protein>
    <submittedName>
        <fullName evidence="6">MerR family transcriptional regulator</fullName>
    </submittedName>
</protein>
<dbReference type="InterPro" id="IPR000551">
    <property type="entry name" value="MerR-type_HTH_dom"/>
</dbReference>
<keyword evidence="2" id="KW-0805">Transcription regulation</keyword>
<dbReference type="Pfam" id="PF06445">
    <property type="entry name" value="GyrI-like"/>
    <property type="match status" value="1"/>
</dbReference>
<dbReference type="SMART" id="SM00422">
    <property type="entry name" value="HTH_MERR"/>
    <property type="match status" value="1"/>
</dbReference>
<keyword evidence="1" id="KW-0678">Repressor</keyword>
<comment type="caution">
    <text evidence="6">The sequence shown here is derived from an EMBL/GenBank/DDBJ whole genome shotgun (WGS) entry which is preliminary data.</text>
</comment>
<evidence type="ECO:0000256" key="1">
    <source>
        <dbReference type="ARBA" id="ARBA00022491"/>
    </source>
</evidence>
<reference evidence="6 7" key="1">
    <citation type="submission" date="2021-07" db="EMBL/GenBank/DDBJ databases">
        <title>Paenibacillus radiodurans sp. nov., isolated from the southeastern edge of Tengger Desert.</title>
        <authorList>
            <person name="Zhang G."/>
        </authorList>
    </citation>
    <scope>NUCLEOTIDE SEQUENCE [LARGE SCALE GENOMIC DNA]</scope>
    <source>
        <strain evidence="6 7">CCM 7311</strain>
    </source>
</reference>
<dbReference type="PANTHER" id="PTHR30204:SF69">
    <property type="entry name" value="MERR-FAMILY TRANSCRIPTIONAL REGULATOR"/>
    <property type="match status" value="1"/>
</dbReference>
<accession>A0ABS7C2H4</accession>
<dbReference type="PROSITE" id="PS00552">
    <property type="entry name" value="HTH_MERR_1"/>
    <property type="match status" value="1"/>
</dbReference>
<dbReference type="PROSITE" id="PS50937">
    <property type="entry name" value="HTH_MERR_2"/>
    <property type="match status" value="1"/>
</dbReference>
<keyword evidence="7" id="KW-1185">Reference proteome</keyword>
<dbReference type="Proteomes" id="UP001519887">
    <property type="component" value="Unassembled WGS sequence"/>
</dbReference>
<dbReference type="SUPFAM" id="SSF46955">
    <property type="entry name" value="Putative DNA-binding domain"/>
    <property type="match status" value="1"/>
</dbReference>
<name>A0ABS7C2H4_9BACL</name>
<dbReference type="SUPFAM" id="SSF55136">
    <property type="entry name" value="Probable bacterial effector-binding domain"/>
    <property type="match status" value="1"/>
</dbReference>
<gene>
    <name evidence="6" type="ORF">K0U00_13785</name>
</gene>
<dbReference type="InterPro" id="IPR009061">
    <property type="entry name" value="DNA-bd_dom_put_sf"/>
</dbReference>
<evidence type="ECO:0000313" key="7">
    <source>
        <dbReference type="Proteomes" id="UP001519887"/>
    </source>
</evidence>